<reference evidence="3" key="1">
    <citation type="submission" date="2018-09" db="EMBL/GenBank/DDBJ databases">
        <authorList>
            <person name="Livingstone P.G."/>
            <person name="Whitworth D.E."/>
        </authorList>
    </citation>
    <scope>NUCLEOTIDE SEQUENCE [LARGE SCALE GENOMIC DNA]</scope>
    <source>
        <strain evidence="3">CA040B</strain>
    </source>
</reference>
<comment type="function">
    <text evidence="1">Involved in the import of queuosine (Q) precursors, required for Q precursor salvage.</text>
</comment>
<dbReference type="EMBL" id="RAWG01000298">
    <property type="protein sequence ID" value="RKH36430.1"/>
    <property type="molecule type" value="Genomic_DNA"/>
</dbReference>
<dbReference type="RefSeq" id="WP_120629166.1">
    <property type="nucleotide sequence ID" value="NZ_RAWG01000298.1"/>
</dbReference>
<dbReference type="Proteomes" id="UP000273405">
    <property type="component" value="Unassembled WGS sequence"/>
</dbReference>
<accession>A0A3A8MYM5</accession>
<feature type="transmembrane region" description="Helical" evidence="1">
    <location>
        <begin position="122"/>
        <end position="141"/>
    </location>
</feature>
<keyword evidence="1" id="KW-1003">Cell membrane</keyword>
<feature type="transmembrane region" description="Helical" evidence="1">
    <location>
        <begin position="68"/>
        <end position="91"/>
    </location>
</feature>
<dbReference type="Pfam" id="PF02592">
    <property type="entry name" value="Vut_1"/>
    <property type="match status" value="1"/>
</dbReference>
<evidence type="ECO:0000256" key="1">
    <source>
        <dbReference type="HAMAP-Rule" id="MF_02088"/>
    </source>
</evidence>
<protein>
    <recommendedName>
        <fullName evidence="1">Probable queuosine precursor transporter</fullName>
        <shortName evidence="1">Q precursor transporter</shortName>
    </recommendedName>
</protein>
<dbReference type="PANTHER" id="PTHR34300">
    <property type="entry name" value="QUEUOSINE PRECURSOR TRANSPORTER-RELATED"/>
    <property type="match status" value="1"/>
</dbReference>
<dbReference type="PANTHER" id="PTHR34300:SF2">
    <property type="entry name" value="QUEUOSINE PRECURSOR TRANSPORTER-RELATED"/>
    <property type="match status" value="1"/>
</dbReference>
<dbReference type="GO" id="GO:0005886">
    <property type="term" value="C:plasma membrane"/>
    <property type="evidence" value="ECO:0007669"/>
    <property type="project" value="UniProtKB-SubCell"/>
</dbReference>
<proteinExistence type="inferred from homology"/>
<dbReference type="GO" id="GO:0022857">
    <property type="term" value="F:transmembrane transporter activity"/>
    <property type="evidence" value="ECO:0007669"/>
    <property type="project" value="UniProtKB-UniRule"/>
</dbReference>
<dbReference type="NCBIfam" id="TIGR00697">
    <property type="entry name" value="queuosine precursor transporter"/>
    <property type="match status" value="1"/>
</dbReference>
<comment type="caution">
    <text evidence="2">The sequence shown here is derived from an EMBL/GenBank/DDBJ whole genome shotgun (WGS) entry which is preliminary data.</text>
</comment>
<keyword evidence="1" id="KW-1133">Transmembrane helix</keyword>
<feature type="transmembrane region" description="Helical" evidence="1">
    <location>
        <begin position="34"/>
        <end position="56"/>
    </location>
</feature>
<dbReference type="OrthoDB" id="7065604at2"/>
<keyword evidence="1" id="KW-0812">Transmembrane</keyword>
<keyword evidence="3" id="KW-1185">Reference proteome</keyword>
<keyword evidence="1" id="KW-0813">Transport</keyword>
<dbReference type="AlphaFoldDB" id="A0A3A8MYM5"/>
<sequence length="248" mass="26785">MNLDRRIQLFVVLAAVFVTSLVVGDIIGVKLFEVNLGLMAPVMSAGMLLFPVTFLLTDILNEFYGKKVARFVTWVGFCMAVFAFAAITVAVRVPWAPMTQAADYPGTVARSFDNVFAGSQRILMASMVAYLVGQFADIAVFNGLKRATHNRMLWLRATGSTVVSQLIDTVVVQYIAWTGVLPQKVIIQIILTSYVVKLLVAVGLTPLIYLGHAFVERKLGIAPVVLGEDGEPVNLAAPASEAPPARAA</sequence>
<keyword evidence="1" id="KW-0472">Membrane</keyword>
<name>A0A3A8MYM5_9BACT</name>
<comment type="similarity">
    <text evidence="1">Belongs to the vitamin uptake transporter (VUT/ECF) (TC 2.A.88) family. Q precursor transporter subfamily.</text>
</comment>
<dbReference type="HAMAP" id="MF_02088">
    <property type="entry name" value="Q_prec_transport"/>
    <property type="match status" value="1"/>
</dbReference>
<feature type="transmembrane region" description="Helical" evidence="1">
    <location>
        <begin position="189"/>
        <end position="210"/>
    </location>
</feature>
<evidence type="ECO:0000313" key="3">
    <source>
        <dbReference type="Proteomes" id="UP000273405"/>
    </source>
</evidence>
<evidence type="ECO:0000313" key="2">
    <source>
        <dbReference type="EMBL" id="RKH36430.1"/>
    </source>
</evidence>
<feature type="transmembrane region" description="Helical" evidence="1">
    <location>
        <begin position="153"/>
        <end position="177"/>
    </location>
</feature>
<organism evidence="2 3">
    <name type="scientific">Corallococcus sicarius</name>
    <dbReference type="NCBI Taxonomy" id="2316726"/>
    <lineage>
        <taxon>Bacteria</taxon>
        <taxon>Pseudomonadati</taxon>
        <taxon>Myxococcota</taxon>
        <taxon>Myxococcia</taxon>
        <taxon>Myxococcales</taxon>
        <taxon>Cystobacterineae</taxon>
        <taxon>Myxococcaceae</taxon>
        <taxon>Corallococcus</taxon>
    </lineage>
</organism>
<comment type="subcellular location">
    <subcellularLocation>
        <location evidence="1">Cell membrane</location>
        <topology evidence="1">Multi-pass membrane protein</topology>
    </subcellularLocation>
</comment>
<dbReference type="InterPro" id="IPR003744">
    <property type="entry name" value="YhhQ"/>
</dbReference>
<gene>
    <name evidence="2" type="ORF">D7X12_32795</name>
</gene>